<keyword evidence="2" id="KW-1185">Reference proteome</keyword>
<dbReference type="InterPro" id="IPR032299">
    <property type="entry name" value="DUF4843"/>
</dbReference>
<protein>
    <submittedName>
        <fullName evidence="1">Uncharacterized protein DUF4843</fullName>
    </submittedName>
</protein>
<gene>
    <name evidence="1" type="ORF">CLV99_3777</name>
</gene>
<reference evidence="1 2" key="1">
    <citation type="submission" date="2019-03" db="EMBL/GenBank/DDBJ databases">
        <title>Genomic Encyclopedia of Archaeal and Bacterial Type Strains, Phase II (KMG-II): from individual species to whole genera.</title>
        <authorList>
            <person name="Goeker M."/>
        </authorList>
    </citation>
    <scope>NUCLEOTIDE SEQUENCE [LARGE SCALE GENOMIC DNA]</scope>
    <source>
        <strain evidence="1 2">DSM 28353</strain>
    </source>
</reference>
<dbReference type="Proteomes" id="UP000295292">
    <property type="component" value="Unassembled WGS sequence"/>
</dbReference>
<dbReference type="EMBL" id="SNYV01000017">
    <property type="protein sequence ID" value="TDQ75177.1"/>
    <property type="molecule type" value="Genomic_DNA"/>
</dbReference>
<dbReference type="OrthoDB" id="1092914at2"/>
<organism evidence="1 2">
    <name type="scientific">Sphingobacterium yanglingense</name>
    <dbReference type="NCBI Taxonomy" id="1437280"/>
    <lineage>
        <taxon>Bacteria</taxon>
        <taxon>Pseudomonadati</taxon>
        <taxon>Bacteroidota</taxon>
        <taxon>Sphingobacteriia</taxon>
        <taxon>Sphingobacteriales</taxon>
        <taxon>Sphingobacteriaceae</taxon>
        <taxon>Sphingobacterium</taxon>
    </lineage>
</organism>
<evidence type="ECO:0000313" key="1">
    <source>
        <dbReference type="EMBL" id="TDQ75177.1"/>
    </source>
</evidence>
<dbReference type="Pfam" id="PF16132">
    <property type="entry name" value="DUF4843"/>
    <property type="match status" value="1"/>
</dbReference>
<dbReference type="AlphaFoldDB" id="A0A4R6WCW5"/>
<comment type="caution">
    <text evidence="1">The sequence shown here is derived from an EMBL/GenBank/DDBJ whole genome shotgun (WGS) entry which is preliminary data.</text>
</comment>
<proteinExistence type="predicted"/>
<evidence type="ECO:0000313" key="2">
    <source>
        <dbReference type="Proteomes" id="UP000295292"/>
    </source>
</evidence>
<dbReference type="RefSeq" id="WP_133585953.1">
    <property type="nucleotide sequence ID" value="NZ_SNYV01000017.1"/>
</dbReference>
<accession>A0A4R6WCW5</accession>
<sequence>MKIRVYTFILLSFFSLTTCQKSKELLYTDIARIQFGPDPAKIPNVSQVTADTLKTQTFVYLPSFIFTDTVFFDIHTMGRLSDRDRPFKIKQVQVKNAKNAIAGKHYKAFDNPEIAARYVIKAGTVHTRVPIVLLRDVSLRDEAYVLKLEVEENDCFKLGQADLLWRKVIFSDLMMRPSIWNEMYSNLYFGTYSEVKHQFMVDVTEQRWDQEFMTKILMDTEQLHYWLGMLKSALIEENRGKEVKDHKRDEFGHLIVFP</sequence>
<name>A0A4R6WCW5_9SPHI</name>